<keyword evidence="2" id="KW-0963">Cytoplasm</keyword>
<comment type="subcellular location">
    <subcellularLocation>
        <location evidence="1">Cytoplasm</location>
    </subcellularLocation>
</comment>
<dbReference type="AlphaFoldDB" id="A0A2N5C6M9"/>
<dbReference type="Gene3D" id="6.10.250.690">
    <property type="match status" value="1"/>
</dbReference>
<dbReference type="GO" id="GO:0032993">
    <property type="term" value="C:protein-DNA complex"/>
    <property type="evidence" value="ECO:0007669"/>
    <property type="project" value="TreeGrafter"/>
</dbReference>
<evidence type="ECO:0000256" key="3">
    <source>
        <dbReference type="ARBA" id="ARBA00022553"/>
    </source>
</evidence>
<gene>
    <name evidence="13" type="ORF">CYJ10_25500</name>
</gene>
<dbReference type="SMART" id="SM00862">
    <property type="entry name" value="Trans_reg_C"/>
    <property type="match status" value="1"/>
</dbReference>
<dbReference type="PROSITE" id="PS51755">
    <property type="entry name" value="OMPR_PHOB"/>
    <property type="match status" value="1"/>
</dbReference>
<organism evidence="13 14">
    <name type="scientific">Cupriavidus pauculus</name>
    <dbReference type="NCBI Taxonomy" id="82633"/>
    <lineage>
        <taxon>Bacteria</taxon>
        <taxon>Pseudomonadati</taxon>
        <taxon>Pseudomonadota</taxon>
        <taxon>Betaproteobacteria</taxon>
        <taxon>Burkholderiales</taxon>
        <taxon>Burkholderiaceae</taxon>
        <taxon>Cupriavidus</taxon>
    </lineage>
</organism>
<evidence type="ECO:0000313" key="13">
    <source>
        <dbReference type="EMBL" id="PLP97837.1"/>
    </source>
</evidence>
<dbReference type="EMBL" id="PJRP01000015">
    <property type="protein sequence ID" value="PLP97837.1"/>
    <property type="molecule type" value="Genomic_DNA"/>
</dbReference>
<evidence type="ECO:0000256" key="1">
    <source>
        <dbReference type="ARBA" id="ARBA00004496"/>
    </source>
</evidence>
<dbReference type="NCBIfam" id="NF008296">
    <property type="entry name" value="PRK11083.1"/>
    <property type="match status" value="1"/>
</dbReference>
<name>A0A2N5C6M9_9BURK</name>
<dbReference type="GO" id="GO:0000987">
    <property type="term" value="F:cis-regulatory region sequence-specific DNA binding"/>
    <property type="evidence" value="ECO:0007669"/>
    <property type="project" value="UniProtKB-ARBA"/>
</dbReference>
<evidence type="ECO:0000256" key="4">
    <source>
        <dbReference type="ARBA" id="ARBA00023012"/>
    </source>
</evidence>
<dbReference type="Pfam" id="PF00486">
    <property type="entry name" value="Trans_reg_C"/>
    <property type="match status" value="1"/>
</dbReference>
<dbReference type="GO" id="GO:0042802">
    <property type="term" value="F:identical protein binding"/>
    <property type="evidence" value="ECO:0007669"/>
    <property type="project" value="UniProtKB-ARBA"/>
</dbReference>
<feature type="modified residue" description="4-aspartylphosphate" evidence="8">
    <location>
        <position position="54"/>
    </location>
</feature>
<accession>A0A2N5C6M9</accession>
<evidence type="ECO:0000256" key="6">
    <source>
        <dbReference type="ARBA" id="ARBA00023125"/>
    </source>
</evidence>
<dbReference type="FunFam" id="3.40.50.2300:FF:000021">
    <property type="entry name" value="Two-component system response regulator KdpE"/>
    <property type="match status" value="1"/>
</dbReference>
<dbReference type="Proteomes" id="UP000234341">
    <property type="component" value="Unassembled WGS sequence"/>
</dbReference>
<dbReference type="CDD" id="cd00383">
    <property type="entry name" value="trans_reg_C"/>
    <property type="match status" value="1"/>
</dbReference>
<evidence type="ECO:0000256" key="5">
    <source>
        <dbReference type="ARBA" id="ARBA00023015"/>
    </source>
</evidence>
<evidence type="ECO:0000259" key="12">
    <source>
        <dbReference type="PROSITE" id="PS51755"/>
    </source>
</evidence>
<reference evidence="13 14" key="1">
    <citation type="submission" date="2017-12" db="EMBL/GenBank/DDBJ databases">
        <title>Genome sequence of the active heterotrophic nitrifier-denitrifier, Cupriavidus pauculus UM1.</title>
        <authorList>
            <person name="Putonti C."/>
            <person name="Castignetti D."/>
        </authorList>
    </citation>
    <scope>NUCLEOTIDE SEQUENCE [LARGE SCALE GENOMIC DNA]</scope>
    <source>
        <strain evidence="13 14">UM1</strain>
    </source>
</reference>
<dbReference type="Pfam" id="PF00072">
    <property type="entry name" value="Response_reg"/>
    <property type="match status" value="1"/>
</dbReference>
<feature type="DNA-binding region" description="OmpR/PhoB-type" evidence="9">
    <location>
        <begin position="134"/>
        <end position="236"/>
    </location>
</feature>
<sequence length="248" mass="27508">MKQPSILVVEDESAIADTILYALRTDGMQAEHCMLGGDALARLRMQRPDLVVLDIGLPDINGFEVCRTLRTFSDVPVIFLTARHEEIDRIVGLEIGADDYVVKPFSPRELAARVRVILRRARPQAEPAAPAAVPTATTAGRPTGFQHDAEGARVAYRGQWLDLTRYEYRLLALLVQHPGRIYGRAQLMDLVWHDALDTVDRTVDTHIKTLRAKLRDVDPAGDPIRTHRGMGYSLEAPDASSVPHAPHA</sequence>
<dbReference type="InterPro" id="IPR011006">
    <property type="entry name" value="CheY-like_superfamily"/>
</dbReference>
<evidence type="ECO:0000259" key="11">
    <source>
        <dbReference type="PROSITE" id="PS50110"/>
    </source>
</evidence>
<keyword evidence="6 9" id="KW-0238">DNA-binding</keyword>
<dbReference type="InterPro" id="IPR036388">
    <property type="entry name" value="WH-like_DNA-bd_sf"/>
</dbReference>
<dbReference type="GO" id="GO:0005829">
    <property type="term" value="C:cytosol"/>
    <property type="evidence" value="ECO:0007669"/>
    <property type="project" value="TreeGrafter"/>
</dbReference>
<keyword evidence="4" id="KW-0902">Two-component regulatory system</keyword>
<evidence type="ECO:0000313" key="14">
    <source>
        <dbReference type="Proteomes" id="UP000234341"/>
    </source>
</evidence>
<feature type="region of interest" description="Disordered" evidence="10">
    <location>
        <begin position="221"/>
        <end position="248"/>
    </location>
</feature>
<dbReference type="SUPFAM" id="SSF52172">
    <property type="entry name" value="CheY-like"/>
    <property type="match status" value="1"/>
</dbReference>
<dbReference type="Gene3D" id="1.10.10.10">
    <property type="entry name" value="Winged helix-like DNA-binding domain superfamily/Winged helix DNA-binding domain"/>
    <property type="match status" value="1"/>
</dbReference>
<proteinExistence type="predicted"/>
<dbReference type="Gene3D" id="3.40.50.2300">
    <property type="match status" value="1"/>
</dbReference>
<dbReference type="PANTHER" id="PTHR48111:SF6">
    <property type="entry name" value="TRANSCRIPTIONAL REGULATORY PROTEIN CREB"/>
    <property type="match status" value="1"/>
</dbReference>
<feature type="domain" description="Response regulatory" evidence="11">
    <location>
        <begin position="5"/>
        <end position="118"/>
    </location>
</feature>
<keyword evidence="3 8" id="KW-0597">Phosphoprotein</keyword>
<dbReference type="InterPro" id="IPR039420">
    <property type="entry name" value="WalR-like"/>
</dbReference>
<dbReference type="InterPro" id="IPR016032">
    <property type="entry name" value="Sig_transdc_resp-reg_C-effctor"/>
</dbReference>
<evidence type="ECO:0000256" key="9">
    <source>
        <dbReference type="PROSITE-ProRule" id="PRU01091"/>
    </source>
</evidence>
<evidence type="ECO:0000256" key="8">
    <source>
        <dbReference type="PROSITE-ProRule" id="PRU00169"/>
    </source>
</evidence>
<keyword evidence="5" id="KW-0805">Transcription regulation</keyword>
<dbReference type="GO" id="GO:0000156">
    <property type="term" value="F:phosphorelay response regulator activity"/>
    <property type="evidence" value="ECO:0007669"/>
    <property type="project" value="TreeGrafter"/>
</dbReference>
<dbReference type="SUPFAM" id="SSF46894">
    <property type="entry name" value="C-terminal effector domain of the bipartite response regulators"/>
    <property type="match status" value="1"/>
</dbReference>
<dbReference type="RefSeq" id="WP_101684231.1">
    <property type="nucleotide sequence ID" value="NZ_PJRP01000015.1"/>
</dbReference>
<dbReference type="PANTHER" id="PTHR48111">
    <property type="entry name" value="REGULATOR OF RPOS"/>
    <property type="match status" value="1"/>
</dbReference>
<dbReference type="GO" id="GO:0045893">
    <property type="term" value="P:positive regulation of DNA-templated transcription"/>
    <property type="evidence" value="ECO:0007669"/>
    <property type="project" value="UniProtKB-ARBA"/>
</dbReference>
<dbReference type="PROSITE" id="PS50110">
    <property type="entry name" value="RESPONSE_REGULATORY"/>
    <property type="match status" value="1"/>
</dbReference>
<comment type="caution">
    <text evidence="13">The sequence shown here is derived from an EMBL/GenBank/DDBJ whole genome shotgun (WGS) entry which is preliminary data.</text>
</comment>
<protein>
    <submittedName>
        <fullName evidence="13">Two-component system response regulator CreB</fullName>
    </submittedName>
</protein>
<dbReference type="OrthoDB" id="9802426at2"/>
<feature type="domain" description="OmpR/PhoB-type" evidence="12">
    <location>
        <begin position="134"/>
        <end position="236"/>
    </location>
</feature>
<dbReference type="InterPro" id="IPR001867">
    <property type="entry name" value="OmpR/PhoB-type_DNA-bd"/>
</dbReference>
<evidence type="ECO:0000256" key="2">
    <source>
        <dbReference type="ARBA" id="ARBA00022490"/>
    </source>
</evidence>
<evidence type="ECO:0000256" key="10">
    <source>
        <dbReference type="SAM" id="MobiDB-lite"/>
    </source>
</evidence>
<dbReference type="SMART" id="SM00448">
    <property type="entry name" value="REC"/>
    <property type="match status" value="1"/>
</dbReference>
<dbReference type="InterPro" id="IPR001789">
    <property type="entry name" value="Sig_transdc_resp-reg_receiver"/>
</dbReference>
<keyword evidence="7" id="KW-0804">Transcription</keyword>
<evidence type="ECO:0000256" key="7">
    <source>
        <dbReference type="ARBA" id="ARBA00023163"/>
    </source>
</evidence>